<evidence type="ECO:0000259" key="2">
    <source>
        <dbReference type="PROSITE" id="PS51212"/>
    </source>
</evidence>
<dbReference type="OrthoDB" id="74764at2759"/>
<gene>
    <name evidence="3" type="ORF">EX30DRAFT_253770</name>
</gene>
<dbReference type="SMART" id="SM00321">
    <property type="entry name" value="WSC"/>
    <property type="match status" value="1"/>
</dbReference>
<accession>A0A4S2MYE0</accession>
<dbReference type="EMBL" id="ML220118">
    <property type="protein sequence ID" value="TGZ81697.1"/>
    <property type="molecule type" value="Genomic_DNA"/>
</dbReference>
<name>A0A4S2MYE0_9PEZI</name>
<dbReference type="Pfam" id="PF01822">
    <property type="entry name" value="WSC"/>
    <property type="match status" value="1"/>
</dbReference>
<feature type="region of interest" description="Disordered" evidence="1">
    <location>
        <begin position="448"/>
        <end position="504"/>
    </location>
</feature>
<evidence type="ECO:0000256" key="1">
    <source>
        <dbReference type="SAM" id="MobiDB-lite"/>
    </source>
</evidence>
<dbReference type="Pfam" id="PF09362">
    <property type="entry name" value="DUF1996"/>
    <property type="match status" value="1"/>
</dbReference>
<reference evidence="3 4" key="1">
    <citation type="submission" date="2019-04" db="EMBL/GenBank/DDBJ databases">
        <title>Comparative genomics and transcriptomics to analyze fruiting body development in filamentous ascomycetes.</title>
        <authorList>
            <consortium name="DOE Joint Genome Institute"/>
            <person name="Lutkenhaus R."/>
            <person name="Traeger S."/>
            <person name="Breuer J."/>
            <person name="Kuo A."/>
            <person name="Lipzen A."/>
            <person name="Pangilinan J."/>
            <person name="Dilworth D."/>
            <person name="Sandor L."/>
            <person name="Poggeler S."/>
            <person name="Barry K."/>
            <person name="Grigoriev I.V."/>
            <person name="Nowrousian M."/>
        </authorList>
    </citation>
    <scope>NUCLEOTIDE SEQUENCE [LARGE SCALE GENOMIC DNA]</scope>
    <source>
        <strain evidence="3 4">CBS 389.68</strain>
    </source>
</reference>
<dbReference type="PANTHER" id="PTHR43662">
    <property type="match status" value="1"/>
</dbReference>
<dbReference type="InParanoid" id="A0A4S2MYE0"/>
<dbReference type="AlphaFoldDB" id="A0A4S2MYE0"/>
<sequence>MKFSSGVPALVSAVGLAALTMIPTANAFFRMSCDGPLVRDRADPIVNPGAVAGHLHTVVGGNAFDFTMDGKKSRTSTCTSCAAVQDKSNYWVPDLWVKAKNGSFHPVGHNGMLIYYLQRIGPNKDELVPFPDDFRMLAGNPMLRSYTNTEAQNAISFACLGGGVPESNSIPNVKCPGGLRAQVFFPSCWDGKNGDSPDHKSHVSYPVGNHEHGACPPSHPKRFISLFFEILFSVKEWDSEWVNGKHPFVFSNGDPTGYGLHGDFLNGWDPATLKEAIKCDASSGRVEDCKVLKLQEPEDRDRCKIAPRVNEPTEGWLPALPGCNPVTYGPASAVVPPVCNAVSNIGPPKSYSSDMSSKGWTYVGCAFDDRNNRIFSERTYSNDMTIEKCIDHCSGKGFSHVGLQYRNECYCGNNINKKFLGSVQCTMDCVGNKNQYCGGSQKLSVYKKGTGSSSPVPTPVQKEPATTTTTAKPATTAKADDGPSAPQCPSKDAAATHCENKANTDSEFCRQYRQIMKI</sequence>
<protein>
    <submittedName>
        <fullName evidence="3">WSC-domain-containing protein</fullName>
    </submittedName>
</protein>
<feature type="compositionally biased region" description="Low complexity" evidence="1">
    <location>
        <begin position="464"/>
        <end position="477"/>
    </location>
</feature>
<keyword evidence="4" id="KW-1185">Reference proteome</keyword>
<organism evidence="3 4">
    <name type="scientific">Ascodesmis nigricans</name>
    <dbReference type="NCBI Taxonomy" id="341454"/>
    <lineage>
        <taxon>Eukaryota</taxon>
        <taxon>Fungi</taxon>
        <taxon>Dikarya</taxon>
        <taxon>Ascomycota</taxon>
        <taxon>Pezizomycotina</taxon>
        <taxon>Pezizomycetes</taxon>
        <taxon>Pezizales</taxon>
        <taxon>Ascodesmidaceae</taxon>
        <taxon>Ascodesmis</taxon>
    </lineage>
</organism>
<feature type="domain" description="WSC" evidence="2">
    <location>
        <begin position="359"/>
        <end position="449"/>
    </location>
</feature>
<dbReference type="InterPro" id="IPR018535">
    <property type="entry name" value="DUF1996"/>
</dbReference>
<evidence type="ECO:0000313" key="4">
    <source>
        <dbReference type="Proteomes" id="UP000298138"/>
    </source>
</evidence>
<proteinExistence type="predicted"/>
<dbReference type="Proteomes" id="UP000298138">
    <property type="component" value="Unassembled WGS sequence"/>
</dbReference>
<dbReference type="STRING" id="341454.A0A4S2MYE0"/>
<evidence type="ECO:0000313" key="3">
    <source>
        <dbReference type="EMBL" id="TGZ81697.1"/>
    </source>
</evidence>
<dbReference type="PANTHER" id="PTHR43662:SF3">
    <property type="entry name" value="DOMAIN PROTEIN, PUTATIVE (AFU_ORTHOLOGUE AFUA_6G11970)-RELATED"/>
    <property type="match status" value="1"/>
</dbReference>
<dbReference type="InterPro" id="IPR002889">
    <property type="entry name" value="WSC_carb-bd"/>
</dbReference>
<dbReference type="PROSITE" id="PS51212">
    <property type="entry name" value="WSC"/>
    <property type="match status" value="1"/>
</dbReference>